<organism evidence="1 2">
    <name type="scientific">Caldovatus sediminis</name>
    <dbReference type="NCBI Taxonomy" id="2041189"/>
    <lineage>
        <taxon>Bacteria</taxon>
        <taxon>Pseudomonadati</taxon>
        <taxon>Pseudomonadota</taxon>
        <taxon>Alphaproteobacteria</taxon>
        <taxon>Acetobacterales</taxon>
        <taxon>Roseomonadaceae</taxon>
        <taxon>Caldovatus</taxon>
    </lineage>
</organism>
<sequence length="611" mass="66203">MSEALLPYYNAELAALRKLAGEFAETYPKVAGRLRLTREQVDDPLVERLLEGVAFLAARVHHRLDDELPELSDALLEMLSPHLLAPVPSMTTIRLGAAPGNPAVLRVPRGLTLETEPVRGEPIRFRTCHDVTLWPLAIEQARLTGLPLVAPANPRAQGAVACLRLVLRSAVPELPMAKYAPDRLRLHLRGGGTAAAQLHELLCTSTLSVALADGPTDPRPTILPAEALGAAGFEAEEAALPWPRRAFAGHRLLTEYFAFPEKFHYVDLSGLQERTARQESDRLEVFVYLSRAAGELERIITAENFALACTPAINLFPQRCEPIAMDGTQSEWLVLPDARRPSALEVYAIERVRESRPDGSRREVLPFHRLGRSDAAAADGDAHSDVHYLARRGPAASPLTGTQTTLMLRDAAFDPARPADAVLTVEALCCNRDLPAMLPFGGGQPRLRVAEGGSPVAQAECLSPATPTLRPPLRERSAWRLISHLALNHLSIAGGEHGARALREILRLHDLRDSAESRAALSALLAVDAAPGVARLPGGRPGAFARGLEVTLTFDPQAWQPGGLYLMAAVLERFLALQATVNAFVRTSVALRGRPGLVARFPPRSGTRTLL</sequence>
<comment type="caution">
    <text evidence="1">The sequence shown here is derived from an EMBL/GenBank/DDBJ whole genome shotgun (WGS) entry which is preliminary data.</text>
</comment>
<dbReference type="Pfam" id="PF05947">
    <property type="entry name" value="T6SS_TssF"/>
    <property type="match status" value="1"/>
</dbReference>
<name>A0A8J2Z8M7_9PROT</name>
<dbReference type="AlphaFoldDB" id="A0A8J2Z8M7"/>
<dbReference type="EMBL" id="BMKS01000002">
    <property type="protein sequence ID" value="GGG20811.1"/>
    <property type="molecule type" value="Genomic_DNA"/>
</dbReference>
<protein>
    <submittedName>
        <fullName evidence="1">Type VI secretion system protein ImpG</fullName>
    </submittedName>
</protein>
<dbReference type="PANTHER" id="PTHR35370">
    <property type="entry name" value="CYTOPLASMIC PROTEIN-RELATED-RELATED"/>
    <property type="match status" value="1"/>
</dbReference>
<dbReference type="NCBIfam" id="TIGR03359">
    <property type="entry name" value="VI_chp_6"/>
    <property type="match status" value="1"/>
</dbReference>
<reference evidence="1 2" key="1">
    <citation type="journal article" date="2014" name="Int. J. Syst. Evol. Microbiol.">
        <title>Complete genome sequence of Corynebacterium casei LMG S-19264T (=DSM 44701T), isolated from a smear-ripened cheese.</title>
        <authorList>
            <consortium name="US DOE Joint Genome Institute (JGI-PGF)"/>
            <person name="Walter F."/>
            <person name="Albersmeier A."/>
            <person name="Kalinowski J."/>
            <person name="Ruckert C."/>
        </authorList>
    </citation>
    <scope>NUCLEOTIDE SEQUENCE [LARGE SCALE GENOMIC DNA]</scope>
    <source>
        <strain evidence="1 2">CGMCC 1.16330</strain>
    </source>
</reference>
<dbReference type="PIRSF" id="PIRSF028304">
    <property type="entry name" value="UCP028304"/>
    <property type="match status" value="1"/>
</dbReference>
<dbReference type="PANTHER" id="PTHR35370:SF1">
    <property type="entry name" value="TYPE VI SECRETION SYSTEM COMPONENT TSSF1"/>
    <property type="match status" value="1"/>
</dbReference>
<gene>
    <name evidence="1" type="primary">impG</name>
    <name evidence="1" type="ORF">GCM10010964_06270</name>
</gene>
<accession>A0A8J2Z8M7</accession>
<evidence type="ECO:0000313" key="1">
    <source>
        <dbReference type="EMBL" id="GGG20811.1"/>
    </source>
</evidence>
<dbReference type="RefSeq" id="WP_188898395.1">
    <property type="nucleotide sequence ID" value="NZ_BMKS01000002.1"/>
</dbReference>
<evidence type="ECO:0000313" key="2">
    <source>
        <dbReference type="Proteomes" id="UP000597507"/>
    </source>
</evidence>
<keyword evidence="2" id="KW-1185">Reference proteome</keyword>
<dbReference type="Proteomes" id="UP000597507">
    <property type="component" value="Unassembled WGS sequence"/>
</dbReference>
<dbReference type="InterPro" id="IPR010272">
    <property type="entry name" value="T6SS_TssF"/>
</dbReference>
<proteinExistence type="predicted"/>